<evidence type="ECO:0000256" key="4">
    <source>
        <dbReference type="ARBA" id="ARBA00022840"/>
    </source>
</evidence>
<dbReference type="InterPro" id="IPR015163">
    <property type="entry name" value="Cdc6_C"/>
</dbReference>
<dbReference type="OrthoDB" id="270161at2157"/>
<dbReference type="GO" id="GO:0006260">
    <property type="term" value="P:DNA replication"/>
    <property type="evidence" value="ECO:0007669"/>
    <property type="project" value="UniProtKB-KW"/>
</dbReference>
<evidence type="ECO:0000313" key="8">
    <source>
        <dbReference type="Proteomes" id="UP000198848"/>
    </source>
</evidence>
<evidence type="ECO:0000256" key="2">
    <source>
        <dbReference type="ARBA" id="ARBA00022705"/>
    </source>
</evidence>
<dbReference type="Pfam" id="PF22703">
    <property type="entry name" value="Cdc6_lid"/>
    <property type="match status" value="1"/>
</dbReference>
<dbReference type="EMBL" id="FNLC01000001">
    <property type="protein sequence ID" value="SDQ40007.1"/>
    <property type="molecule type" value="Genomic_DNA"/>
</dbReference>
<gene>
    <name evidence="7" type="ORF">SAMN04489842_0721</name>
</gene>
<proteinExistence type="inferred from homology"/>
<dbReference type="InterPro" id="IPR036390">
    <property type="entry name" value="WH_DNA-bd_sf"/>
</dbReference>
<keyword evidence="4" id="KW-0067">ATP-binding</keyword>
<dbReference type="Gene3D" id="3.40.50.300">
    <property type="entry name" value="P-loop containing nucleotide triphosphate hydrolases"/>
    <property type="match status" value="1"/>
</dbReference>
<dbReference type="SMART" id="SM01074">
    <property type="entry name" value="Cdc6_C"/>
    <property type="match status" value="1"/>
</dbReference>
<name>A0A1H1AK51_NATTX</name>
<evidence type="ECO:0000256" key="3">
    <source>
        <dbReference type="ARBA" id="ARBA00022741"/>
    </source>
</evidence>
<dbReference type="PANTHER" id="PTHR10763">
    <property type="entry name" value="CELL DIVISION CONTROL PROTEIN 6-RELATED"/>
    <property type="match status" value="1"/>
</dbReference>
<dbReference type="GO" id="GO:0005524">
    <property type="term" value="F:ATP binding"/>
    <property type="evidence" value="ECO:0007669"/>
    <property type="project" value="UniProtKB-KW"/>
</dbReference>
<keyword evidence="8" id="KW-1185">Reference proteome</keyword>
<evidence type="ECO:0000259" key="6">
    <source>
        <dbReference type="SMART" id="SM01074"/>
    </source>
</evidence>
<dbReference type="InterPro" id="IPR036388">
    <property type="entry name" value="WH-like_DNA-bd_sf"/>
</dbReference>
<dbReference type="SUPFAM" id="SSF46785">
    <property type="entry name" value="Winged helix' DNA-binding domain"/>
    <property type="match status" value="1"/>
</dbReference>
<feature type="domain" description="AAA+ ATPase" evidence="5">
    <location>
        <begin position="42"/>
        <end position="184"/>
    </location>
</feature>
<dbReference type="GO" id="GO:0016887">
    <property type="term" value="F:ATP hydrolysis activity"/>
    <property type="evidence" value="ECO:0007669"/>
    <property type="project" value="InterPro"/>
</dbReference>
<evidence type="ECO:0000259" key="5">
    <source>
        <dbReference type="SMART" id="SM00382"/>
    </source>
</evidence>
<dbReference type="InterPro" id="IPR027417">
    <property type="entry name" value="P-loop_NTPase"/>
</dbReference>
<reference evidence="8" key="1">
    <citation type="submission" date="2016-10" db="EMBL/GenBank/DDBJ databases">
        <authorList>
            <person name="Varghese N."/>
            <person name="Submissions S."/>
        </authorList>
    </citation>
    <scope>NUCLEOTIDE SEQUENCE [LARGE SCALE GENOMIC DNA]</scope>
    <source>
        <strain evidence="8">DSM 24767</strain>
    </source>
</reference>
<dbReference type="Proteomes" id="UP000198848">
    <property type="component" value="Unassembled WGS sequence"/>
</dbReference>
<dbReference type="InterPro" id="IPR050311">
    <property type="entry name" value="ORC1/CDC6"/>
</dbReference>
<dbReference type="Gene3D" id="1.10.10.10">
    <property type="entry name" value="Winged helix-like DNA-binding domain superfamily/Winged helix DNA-binding domain"/>
    <property type="match status" value="1"/>
</dbReference>
<dbReference type="Gene3D" id="1.10.8.60">
    <property type="match status" value="1"/>
</dbReference>
<dbReference type="SMART" id="SM00382">
    <property type="entry name" value="AAA"/>
    <property type="match status" value="1"/>
</dbReference>
<dbReference type="RefSeq" id="WP_170830954.1">
    <property type="nucleotide sequence ID" value="NZ_FNLC01000001.1"/>
</dbReference>
<comment type="similarity">
    <text evidence="1">Belongs to the CDC6/cdc18 family.</text>
</comment>
<accession>A0A1H1AK51</accession>
<feature type="domain" description="Cdc6 C-terminal" evidence="6">
    <location>
        <begin position="269"/>
        <end position="342"/>
    </location>
</feature>
<keyword evidence="3" id="KW-0547">Nucleotide-binding</keyword>
<dbReference type="STRING" id="1095778.SAMN04489842_0721"/>
<dbReference type="PANTHER" id="PTHR10763:SF26">
    <property type="entry name" value="CELL DIVISION CONTROL PROTEIN 6 HOMOLOG"/>
    <property type="match status" value="1"/>
</dbReference>
<dbReference type="SUPFAM" id="SSF52540">
    <property type="entry name" value="P-loop containing nucleoside triphosphate hydrolases"/>
    <property type="match status" value="1"/>
</dbReference>
<dbReference type="InterPro" id="IPR049945">
    <property type="entry name" value="AAA_22"/>
</dbReference>
<evidence type="ECO:0000313" key="7">
    <source>
        <dbReference type="EMBL" id="SDQ40007.1"/>
    </source>
</evidence>
<protein>
    <submittedName>
        <fullName evidence="7">Cdc6-related protein, AAA superfamily ATPase</fullName>
    </submittedName>
</protein>
<dbReference type="InterPro" id="IPR055237">
    <property type="entry name" value="Cdc6_lid"/>
</dbReference>
<evidence type="ECO:0000256" key="1">
    <source>
        <dbReference type="ARBA" id="ARBA00006184"/>
    </source>
</evidence>
<dbReference type="InterPro" id="IPR003593">
    <property type="entry name" value="AAA+_ATPase"/>
</dbReference>
<dbReference type="Pfam" id="PF09079">
    <property type="entry name" value="WHD_Cdc6"/>
    <property type="match status" value="1"/>
</dbReference>
<sequence length="346" mass="39619">MPPSIIDSRPPLEHSYIPTQFVGRDEFQDALSDSFAVETDSPRQHLHVYGVRGTGKTHLLQQLLTTFPPTVTTCYLSGIPHDTQYKALERLYQQLTGTELGTGHHVADVQRQITDQVTLPTVIVLDEFDFLLLNDGDDLLYFLTRLDNVTVITVSANTSTLEESLDDRTYSSFRPHHLELEPYSPEEAHQILADRARQALSPDSIEQSVLSHIAEVTQNIMIGLTWLREAADTADEQITQDLVDDLQSTAYREYVTYLLDDFTPHHRRLYEAIERLDHELEPPYLTGTVYDEYQRHCETATVAPLSERRVSDFLTHLELLHLIETTYHYGGTKGKTREIRLVDWQS</sequence>
<dbReference type="Pfam" id="PF13401">
    <property type="entry name" value="AAA_22"/>
    <property type="match status" value="1"/>
</dbReference>
<dbReference type="AlphaFoldDB" id="A0A1H1AK51"/>
<organism evidence="7 8">
    <name type="scientific">Natronobacterium texcoconense</name>
    <dbReference type="NCBI Taxonomy" id="1095778"/>
    <lineage>
        <taxon>Archaea</taxon>
        <taxon>Methanobacteriati</taxon>
        <taxon>Methanobacteriota</taxon>
        <taxon>Stenosarchaea group</taxon>
        <taxon>Halobacteria</taxon>
        <taxon>Halobacteriales</taxon>
        <taxon>Natrialbaceae</taxon>
        <taxon>Natronobacterium</taxon>
    </lineage>
</organism>
<keyword evidence="2" id="KW-0235">DNA replication</keyword>